<protein>
    <submittedName>
        <fullName evidence="2">Uncharacterized protein</fullName>
    </submittedName>
</protein>
<dbReference type="Proteomes" id="UP001490330">
    <property type="component" value="Unassembled WGS sequence"/>
</dbReference>
<name>A0ABV1VEZ5_9ACTN</name>
<comment type="caution">
    <text evidence="2">The sequence shown here is derived from an EMBL/GenBank/DDBJ whole genome shotgun (WGS) entry which is preliminary data.</text>
</comment>
<dbReference type="EMBL" id="JBEPCV010000012">
    <property type="protein sequence ID" value="MER6905066.1"/>
    <property type="molecule type" value="Genomic_DNA"/>
</dbReference>
<gene>
    <name evidence="2" type="ORF">ABT322_15050</name>
</gene>
<reference evidence="2 3" key="1">
    <citation type="submission" date="2024-06" db="EMBL/GenBank/DDBJ databases">
        <title>The Natural Products Discovery Center: Release of the First 8490 Sequenced Strains for Exploring Actinobacteria Biosynthetic Diversity.</title>
        <authorList>
            <person name="Kalkreuter E."/>
            <person name="Kautsar S.A."/>
            <person name="Yang D."/>
            <person name="Bader C.D."/>
            <person name="Teijaro C.N."/>
            <person name="Fluegel L."/>
            <person name="Davis C.M."/>
            <person name="Simpson J.R."/>
            <person name="Lauterbach L."/>
            <person name="Steele A.D."/>
            <person name="Gui C."/>
            <person name="Meng S."/>
            <person name="Li G."/>
            <person name="Viehrig K."/>
            <person name="Ye F."/>
            <person name="Su P."/>
            <person name="Kiefer A.F."/>
            <person name="Nichols A."/>
            <person name="Cepeda A.J."/>
            <person name="Yan W."/>
            <person name="Fan B."/>
            <person name="Jiang Y."/>
            <person name="Adhikari A."/>
            <person name="Zheng C.-J."/>
            <person name="Schuster L."/>
            <person name="Cowan T.M."/>
            <person name="Smanski M.J."/>
            <person name="Chevrette M.G."/>
            <person name="De Carvalho L.P.S."/>
            <person name="Shen B."/>
        </authorList>
    </citation>
    <scope>NUCLEOTIDE SEQUENCE [LARGE SCALE GENOMIC DNA]</scope>
    <source>
        <strain evidence="2 3">NPDC000632</strain>
    </source>
</reference>
<evidence type="ECO:0000256" key="1">
    <source>
        <dbReference type="SAM" id="MobiDB-lite"/>
    </source>
</evidence>
<evidence type="ECO:0000313" key="2">
    <source>
        <dbReference type="EMBL" id="MER6905066.1"/>
    </source>
</evidence>
<feature type="compositionally biased region" description="Basic residues" evidence="1">
    <location>
        <begin position="149"/>
        <end position="158"/>
    </location>
</feature>
<evidence type="ECO:0000313" key="3">
    <source>
        <dbReference type="Proteomes" id="UP001490330"/>
    </source>
</evidence>
<proteinExistence type="predicted"/>
<feature type="compositionally biased region" description="Low complexity" evidence="1">
    <location>
        <begin position="128"/>
        <end position="141"/>
    </location>
</feature>
<keyword evidence="3" id="KW-1185">Reference proteome</keyword>
<organism evidence="2 3">
    <name type="scientific">Streptomyces flaveolus</name>
    <dbReference type="NCBI Taxonomy" id="67297"/>
    <lineage>
        <taxon>Bacteria</taxon>
        <taxon>Bacillati</taxon>
        <taxon>Actinomycetota</taxon>
        <taxon>Actinomycetes</taxon>
        <taxon>Kitasatosporales</taxon>
        <taxon>Streptomycetaceae</taxon>
        <taxon>Streptomyces</taxon>
    </lineage>
</organism>
<dbReference type="RefSeq" id="WP_350716748.1">
    <property type="nucleotide sequence ID" value="NZ_JBEPCO010000005.1"/>
</dbReference>
<feature type="region of interest" description="Disordered" evidence="1">
    <location>
        <begin position="128"/>
        <end position="158"/>
    </location>
</feature>
<accession>A0ABV1VEZ5</accession>
<sequence>MSPATEWPLVILQSVRGRLSNRARRVARLEACSAPGPDQPRRSDEADHFFDAVLYALDTFTDEHRVVFKRLKHLEEKVLDAPTPPARQGNDPLGPLFDALEPIKGELTRFAARLARREDAAFQVQPLPRSPRLARSSSAAATVCAARGPRTRKAVSRA</sequence>